<dbReference type="Proteomes" id="UP000629287">
    <property type="component" value="Unassembled WGS sequence"/>
</dbReference>
<dbReference type="RefSeq" id="WP_050398152.1">
    <property type="nucleotide sequence ID" value="NZ_JADBGF010000001.1"/>
</dbReference>
<comment type="caution">
    <text evidence="1">The sequence shown here is derived from an EMBL/GenBank/DDBJ whole genome shotgun (WGS) entry which is preliminary data.</text>
</comment>
<reference evidence="1 2" key="1">
    <citation type="submission" date="2020-10" db="EMBL/GenBank/DDBJ databases">
        <title>Sequencing the genomes of 1000 actinobacteria strains.</title>
        <authorList>
            <person name="Klenk H.-P."/>
        </authorList>
    </citation>
    <scope>NUCLEOTIDE SEQUENCE [LARGE SCALE GENOMIC DNA]</scope>
    <source>
        <strain evidence="1 2">DSM 41803</strain>
    </source>
</reference>
<evidence type="ECO:0000313" key="1">
    <source>
        <dbReference type="EMBL" id="MBE1599719.1"/>
    </source>
</evidence>
<dbReference type="OrthoDB" id="4244732at2"/>
<organism evidence="1 2">
    <name type="scientific">Streptomyces stelliscabiei</name>
    <dbReference type="NCBI Taxonomy" id="146820"/>
    <lineage>
        <taxon>Bacteria</taxon>
        <taxon>Bacillati</taxon>
        <taxon>Actinomycetota</taxon>
        <taxon>Actinomycetes</taxon>
        <taxon>Kitasatosporales</taxon>
        <taxon>Streptomycetaceae</taxon>
        <taxon>Streptomyces</taxon>
    </lineage>
</organism>
<name>A0A8I0TTG6_9ACTN</name>
<sequence length="115" mass="12615">MANRTDQPAPQPSPVDVALHVLLNQPSYAAQMLITTARLLEMEPGHPLTGLDLERAIDIAADTILRPLPDVVAEDSISRMYRALPDRPTSVTRGEYAPHLRLAAIALDTVRGEQR</sequence>
<dbReference type="EMBL" id="JADBGF010000001">
    <property type="protein sequence ID" value="MBE1599719.1"/>
    <property type="molecule type" value="Genomic_DNA"/>
</dbReference>
<evidence type="ECO:0000313" key="2">
    <source>
        <dbReference type="Proteomes" id="UP000629287"/>
    </source>
</evidence>
<accession>A0A8I0TTG6</accession>
<protein>
    <submittedName>
        <fullName evidence="1">Uncharacterized protein</fullName>
    </submittedName>
</protein>
<dbReference type="GeneID" id="86830392"/>
<gene>
    <name evidence="1" type="ORF">H4687_005848</name>
</gene>
<keyword evidence="2" id="KW-1185">Reference proteome</keyword>
<proteinExistence type="predicted"/>
<dbReference type="AlphaFoldDB" id="A0A8I0TTG6"/>